<dbReference type="InterPro" id="IPR029058">
    <property type="entry name" value="AB_hydrolase_fold"/>
</dbReference>
<dbReference type="SUPFAM" id="SSF53474">
    <property type="entry name" value="alpha/beta-Hydrolases"/>
    <property type="match status" value="1"/>
</dbReference>
<dbReference type="EC" id="3.1.2.22" evidence="2"/>
<dbReference type="GO" id="GO:0008474">
    <property type="term" value="F:palmitoyl-(protein) hydrolase activity"/>
    <property type="evidence" value="ECO:0007669"/>
    <property type="project" value="UniProtKB-EC"/>
</dbReference>
<protein>
    <recommendedName>
        <fullName evidence="3">Palmitoyl-protein thioesterase 1</fullName>
        <ecNumber evidence="2">3.1.2.22</ecNumber>
    </recommendedName>
    <alternativeName>
        <fullName evidence="8">Palmitoyl-protein hydrolase 1</fullName>
    </alternativeName>
</protein>
<evidence type="ECO:0000313" key="11">
    <source>
        <dbReference type="Proteomes" id="UP000799772"/>
    </source>
</evidence>
<keyword evidence="7" id="KW-0325">Glycoprotein</keyword>
<dbReference type="AlphaFoldDB" id="A0A9P4M8I1"/>
<reference evidence="10" key="1">
    <citation type="journal article" date="2020" name="Stud. Mycol.">
        <title>101 Dothideomycetes genomes: a test case for predicting lifestyles and emergence of pathogens.</title>
        <authorList>
            <person name="Haridas S."/>
            <person name="Albert R."/>
            <person name="Binder M."/>
            <person name="Bloem J."/>
            <person name="Labutti K."/>
            <person name="Salamov A."/>
            <person name="Andreopoulos B."/>
            <person name="Baker S."/>
            <person name="Barry K."/>
            <person name="Bills G."/>
            <person name="Bluhm B."/>
            <person name="Cannon C."/>
            <person name="Castanera R."/>
            <person name="Culley D."/>
            <person name="Daum C."/>
            <person name="Ezra D."/>
            <person name="Gonzalez J."/>
            <person name="Henrissat B."/>
            <person name="Kuo A."/>
            <person name="Liang C."/>
            <person name="Lipzen A."/>
            <person name="Lutzoni F."/>
            <person name="Magnuson J."/>
            <person name="Mondo S."/>
            <person name="Nolan M."/>
            <person name="Ohm R."/>
            <person name="Pangilinan J."/>
            <person name="Park H.-J."/>
            <person name="Ramirez L."/>
            <person name="Alfaro M."/>
            <person name="Sun H."/>
            <person name="Tritt A."/>
            <person name="Yoshinaga Y."/>
            <person name="Zwiers L.-H."/>
            <person name="Turgeon B."/>
            <person name="Goodwin S."/>
            <person name="Spatafora J."/>
            <person name="Crous P."/>
            <person name="Grigoriev I."/>
        </authorList>
    </citation>
    <scope>NUCLEOTIDE SEQUENCE</scope>
    <source>
        <strain evidence="10">CBS 133067</strain>
    </source>
</reference>
<dbReference type="Gene3D" id="3.40.50.1820">
    <property type="entry name" value="alpha/beta hydrolase"/>
    <property type="match status" value="1"/>
</dbReference>
<evidence type="ECO:0000256" key="4">
    <source>
        <dbReference type="ARBA" id="ARBA00022729"/>
    </source>
</evidence>
<evidence type="ECO:0000256" key="6">
    <source>
        <dbReference type="ARBA" id="ARBA00023157"/>
    </source>
</evidence>
<dbReference type="FunFam" id="3.40.50.1820:FF:000107">
    <property type="entry name" value="Palmitoyl-protein thioesterase 1"/>
    <property type="match status" value="1"/>
</dbReference>
<keyword evidence="11" id="KW-1185">Reference proteome</keyword>
<name>A0A9P4M8I1_9PEZI</name>
<evidence type="ECO:0000256" key="8">
    <source>
        <dbReference type="ARBA" id="ARBA00031934"/>
    </source>
</evidence>
<keyword evidence="6" id="KW-1015">Disulfide bond</keyword>
<evidence type="ECO:0000313" key="10">
    <source>
        <dbReference type="EMBL" id="KAF2101711.1"/>
    </source>
</evidence>
<dbReference type="OrthoDB" id="10263094at2759"/>
<gene>
    <name evidence="10" type="ORF">NA57DRAFT_33990</name>
</gene>
<evidence type="ECO:0000256" key="5">
    <source>
        <dbReference type="ARBA" id="ARBA00022801"/>
    </source>
</evidence>
<evidence type="ECO:0000256" key="9">
    <source>
        <dbReference type="SAM" id="SignalP"/>
    </source>
</evidence>
<evidence type="ECO:0000256" key="2">
    <source>
        <dbReference type="ARBA" id="ARBA00012423"/>
    </source>
</evidence>
<keyword evidence="4 9" id="KW-0732">Signal</keyword>
<comment type="caution">
    <text evidence="10">The sequence shown here is derived from an EMBL/GenBank/DDBJ whole genome shotgun (WGS) entry which is preliminary data.</text>
</comment>
<dbReference type="PANTHER" id="PTHR11247">
    <property type="entry name" value="PALMITOYL-PROTEIN THIOESTERASE/DOLICHYLDIPHOSPHATASE 1"/>
    <property type="match status" value="1"/>
</dbReference>
<comment type="similarity">
    <text evidence="1">Belongs to the palmitoyl-protein thioesterase family.</text>
</comment>
<feature type="signal peptide" evidence="9">
    <location>
        <begin position="1"/>
        <end position="22"/>
    </location>
</feature>
<dbReference type="EMBL" id="ML978123">
    <property type="protein sequence ID" value="KAF2101711.1"/>
    <property type="molecule type" value="Genomic_DNA"/>
</dbReference>
<dbReference type="PANTHER" id="PTHR11247:SF8">
    <property type="entry name" value="PALMITOYL-PROTEIN THIOESTERASE 1"/>
    <property type="match status" value="1"/>
</dbReference>
<dbReference type="PRINTS" id="PR00414">
    <property type="entry name" value="PPTHIESTRASE"/>
</dbReference>
<dbReference type="Pfam" id="PF02089">
    <property type="entry name" value="Palm_thioest"/>
    <property type="match status" value="1"/>
</dbReference>
<evidence type="ECO:0000256" key="3">
    <source>
        <dbReference type="ARBA" id="ARBA00014212"/>
    </source>
</evidence>
<keyword evidence="5" id="KW-0378">Hydrolase</keyword>
<evidence type="ECO:0000256" key="7">
    <source>
        <dbReference type="ARBA" id="ARBA00023180"/>
    </source>
</evidence>
<accession>A0A9P4M8I1</accession>
<organism evidence="10 11">
    <name type="scientific">Rhizodiscina lignyota</name>
    <dbReference type="NCBI Taxonomy" id="1504668"/>
    <lineage>
        <taxon>Eukaryota</taxon>
        <taxon>Fungi</taxon>
        <taxon>Dikarya</taxon>
        <taxon>Ascomycota</taxon>
        <taxon>Pezizomycotina</taxon>
        <taxon>Dothideomycetes</taxon>
        <taxon>Pleosporomycetidae</taxon>
        <taxon>Aulographales</taxon>
        <taxon>Rhizodiscinaceae</taxon>
        <taxon>Rhizodiscina</taxon>
    </lineage>
</organism>
<sequence>MYSLWSTASALIFAALASSVLSHPSIESTQLPLLIWHGLGDRFDADGIKAVATLAEKINPGTYVYPIHLSDDGGSDRTATFYGNVTEQVQQVCEDIAAHPVLSTAPALNALGFSQGGLFLRVYAQRCNSTPLWNLVTYGSPHNGISDFTGCKAGDWLCKGAMTLLRSNAWSSLAQSRLVPAQYYREINDTTLEPTDDYLEYSNLLADVNNERELKNMTYAERLAALNKLVMIEFADDTTVIPKESQWFSEVNGTSKEITPLRERSIYKEDWIGLKKLDEKEGLEFRKTPGDHMQIGEGELNKTFEEWFGPIKKYGTLTLQDSQSKGSLEL</sequence>
<dbReference type="InterPro" id="IPR002472">
    <property type="entry name" value="Palm_thioest"/>
</dbReference>
<evidence type="ECO:0000256" key="1">
    <source>
        <dbReference type="ARBA" id="ARBA00010758"/>
    </source>
</evidence>
<feature type="chain" id="PRO_5040406776" description="Palmitoyl-protein thioesterase 1" evidence="9">
    <location>
        <begin position="23"/>
        <end position="330"/>
    </location>
</feature>
<proteinExistence type="inferred from homology"/>
<dbReference type="Proteomes" id="UP000799772">
    <property type="component" value="Unassembled WGS sequence"/>
</dbReference>